<evidence type="ECO:0000313" key="6">
    <source>
        <dbReference type="Proteomes" id="UP001205740"/>
    </source>
</evidence>
<dbReference type="Pfam" id="PF00772">
    <property type="entry name" value="DnaB"/>
    <property type="match status" value="1"/>
</dbReference>
<dbReference type="InterPro" id="IPR036185">
    <property type="entry name" value="DNA_heli_DnaB-like_N_sf"/>
</dbReference>
<dbReference type="Gene3D" id="1.10.860.10">
    <property type="entry name" value="DNAb Helicase, Chain A"/>
    <property type="match status" value="1"/>
</dbReference>
<evidence type="ECO:0000313" key="5">
    <source>
        <dbReference type="EMBL" id="MCP2163051.1"/>
    </source>
</evidence>
<dbReference type="SUPFAM" id="SSF48024">
    <property type="entry name" value="N-terminal domain of DnaB helicase"/>
    <property type="match status" value="1"/>
</dbReference>
<evidence type="ECO:0000256" key="2">
    <source>
        <dbReference type="ARBA" id="ARBA00023125"/>
    </source>
</evidence>
<dbReference type="InterPro" id="IPR007693">
    <property type="entry name" value="DNA_helicase_DnaB-like_N"/>
</dbReference>
<dbReference type="EMBL" id="JAMTCG010000011">
    <property type="protein sequence ID" value="MCP2163051.1"/>
    <property type="molecule type" value="Genomic_DNA"/>
</dbReference>
<evidence type="ECO:0000259" key="4">
    <source>
        <dbReference type="Pfam" id="PF00772"/>
    </source>
</evidence>
<protein>
    <submittedName>
        <fullName evidence="5">DnaB-like helicase N terminal domain-containing protein</fullName>
    </submittedName>
</protein>
<proteinExistence type="predicted"/>
<keyword evidence="6" id="KW-1185">Reference proteome</keyword>
<feature type="region of interest" description="Disordered" evidence="3">
    <location>
        <begin position="1"/>
        <end position="36"/>
    </location>
</feature>
<evidence type="ECO:0000256" key="3">
    <source>
        <dbReference type="SAM" id="MobiDB-lite"/>
    </source>
</evidence>
<keyword evidence="1" id="KW-0235">DNA replication</keyword>
<comment type="caution">
    <text evidence="5">The sequence shown here is derived from an EMBL/GenBank/DDBJ whole genome shotgun (WGS) entry which is preliminary data.</text>
</comment>
<dbReference type="Proteomes" id="UP001205740">
    <property type="component" value="Unassembled WGS sequence"/>
</dbReference>
<feature type="domain" description="DNA helicase DnaB-like N-terminal" evidence="4">
    <location>
        <begin position="57"/>
        <end position="135"/>
    </location>
</feature>
<name>A0ABT1H7F4_9NOCA</name>
<reference evidence="5 6" key="1">
    <citation type="submission" date="2022-06" db="EMBL/GenBank/DDBJ databases">
        <title>Genomic Encyclopedia of Archaeal and Bacterial Type Strains, Phase II (KMG-II): from individual species to whole genera.</title>
        <authorList>
            <person name="Goeker M."/>
        </authorList>
    </citation>
    <scope>NUCLEOTIDE SEQUENCE [LARGE SCALE GENOMIC DNA]</scope>
    <source>
        <strain evidence="5 6">DSM 45037</strain>
    </source>
</reference>
<dbReference type="InterPro" id="IPR016136">
    <property type="entry name" value="DNA_helicase_N/primase_C"/>
</dbReference>
<gene>
    <name evidence="5" type="ORF">LX12_004264</name>
</gene>
<sequence length="220" mass="23948">MPDNDTDQSKPEGGGDDMTAALLEEPTGLDDSRVTDPTVYAGALGDDPDTEISVAADVEATLLTALMWTDQHSARRILAAVEARHFYRPVHATIAAAIAEVAAAGNDPTPILVRARLSETGALRGGSGQLVMSALVTLTAPLDRPITTTAGMLPLAVHLLDAWYRRGYTGLLRRMEQHRLEASVEELGDCWAQLTRFQQRAEADWMARRQTLTRDRAEED</sequence>
<keyword evidence="2" id="KW-0238">DNA-binding</keyword>
<accession>A0ABT1H7F4</accession>
<evidence type="ECO:0000256" key="1">
    <source>
        <dbReference type="ARBA" id="ARBA00022705"/>
    </source>
</evidence>
<organism evidence="5 6">
    <name type="scientific">Williamsia serinedens</name>
    <dbReference type="NCBI Taxonomy" id="391736"/>
    <lineage>
        <taxon>Bacteria</taxon>
        <taxon>Bacillati</taxon>
        <taxon>Actinomycetota</taxon>
        <taxon>Actinomycetes</taxon>
        <taxon>Mycobacteriales</taxon>
        <taxon>Nocardiaceae</taxon>
        <taxon>Williamsia</taxon>
    </lineage>
</organism>